<evidence type="ECO:0008006" key="3">
    <source>
        <dbReference type="Google" id="ProtNLM"/>
    </source>
</evidence>
<dbReference type="STRING" id="1271860.SAMN05216174_11489"/>
<evidence type="ECO:0000313" key="2">
    <source>
        <dbReference type="Proteomes" id="UP000199501"/>
    </source>
</evidence>
<protein>
    <recommendedName>
        <fullName evidence="3">DUF4034 domain-containing protein</fullName>
    </recommendedName>
</protein>
<reference evidence="2" key="1">
    <citation type="submission" date="2016-10" db="EMBL/GenBank/DDBJ databases">
        <authorList>
            <person name="Varghese N."/>
            <person name="Submissions S."/>
        </authorList>
    </citation>
    <scope>NUCLEOTIDE SEQUENCE [LARGE SCALE GENOMIC DNA]</scope>
    <source>
        <strain evidence="2">IBRC-M 10403</strain>
    </source>
</reference>
<dbReference type="EMBL" id="FMZZ01000014">
    <property type="protein sequence ID" value="SDD62759.1"/>
    <property type="molecule type" value="Genomic_DNA"/>
</dbReference>
<dbReference type="Proteomes" id="UP000199501">
    <property type="component" value="Unassembled WGS sequence"/>
</dbReference>
<dbReference type="AlphaFoldDB" id="A0A1G6WAE9"/>
<name>A0A1G6WAE9_9PSEU</name>
<accession>A0A1G6WAE9</accession>
<evidence type="ECO:0000313" key="1">
    <source>
        <dbReference type="EMBL" id="SDD62759.1"/>
    </source>
</evidence>
<keyword evidence="2" id="KW-1185">Reference proteome</keyword>
<organism evidence="1 2">
    <name type="scientific">Actinokineospora iranica</name>
    <dbReference type="NCBI Taxonomy" id="1271860"/>
    <lineage>
        <taxon>Bacteria</taxon>
        <taxon>Bacillati</taxon>
        <taxon>Actinomycetota</taxon>
        <taxon>Actinomycetes</taxon>
        <taxon>Pseudonocardiales</taxon>
        <taxon>Pseudonocardiaceae</taxon>
        <taxon>Actinokineospora</taxon>
    </lineage>
</organism>
<sequence length="344" mass="38069">MDIVADMGLFGRKRAKTEAAALAEHLVLDRCWDDVALDAGVDAVREGHRKAALALLGECRDDHELRAQRVRALAVAAVGQSTEIKGLVTEDLSPADGADILLWLGCTLVAEAWEIRGGGWARTVGDDRFRLFFARLREARDPLMAAARLAPGDPTPWVELQRYARGMRLDRTQRDLVWVEAIQRGATSYPAHAARLQNLTLKWGGSHEDMFSFARDTVAKAAPGSPLVAMLPIAHAEYLLKEGDRFIAEGSTWSYVRLNVRYFVPELRAELVAAEEKWRAVEPSGPFAKEAHNLFGWAMVEAGEPDRARWHLARVGNRPSSLPWDYAGENAFAVARVRLGLGLD</sequence>
<proteinExistence type="predicted"/>
<gene>
    <name evidence="1" type="ORF">SAMN05216174_11489</name>
</gene>